<name>A0A0F8XG10_9ZZZZ</name>
<sequence length="318" mass="36232">SIGLDYRKKTPLGFFISAFDLSKEFEKETSTSDSRLIHDENIVLTGINFSSLAELGIVPGTIVVTNNTKTITYVENLDYTVRTLGKVTEIARILGGSIIDGQTVLVDYAVQSSHEATFATNRISWTNRLRLKHLPLSVYSDYRLNDQQLVSGDDPGNLERDKLWLGGIKLDYKGLTASVEYEVHDLLLSPPTITTRGDINYRKRFNRNFSLTVGGRASKLRYLKVAKFGLEPGRDFQNNYIVYAHLLMKLSRNMLLRVETDYMLGRGYNNETIGRIGAIFEWKYGKLDFSIEAWHKIYTQESTSGEENLLRFGITRRF</sequence>
<organism evidence="1">
    <name type="scientific">marine sediment metagenome</name>
    <dbReference type="NCBI Taxonomy" id="412755"/>
    <lineage>
        <taxon>unclassified sequences</taxon>
        <taxon>metagenomes</taxon>
        <taxon>ecological metagenomes</taxon>
    </lineage>
</organism>
<reference evidence="1" key="1">
    <citation type="journal article" date="2015" name="Nature">
        <title>Complex archaea that bridge the gap between prokaryotes and eukaryotes.</title>
        <authorList>
            <person name="Spang A."/>
            <person name="Saw J.H."/>
            <person name="Jorgensen S.L."/>
            <person name="Zaremba-Niedzwiedzka K."/>
            <person name="Martijn J."/>
            <person name="Lind A.E."/>
            <person name="van Eijk R."/>
            <person name="Schleper C."/>
            <person name="Guy L."/>
            <person name="Ettema T.J."/>
        </authorList>
    </citation>
    <scope>NUCLEOTIDE SEQUENCE</scope>
</reference>
<comment type="caution">
    <text evidence="1">The sequence shown here is derived from an EMBL/GenBank/DDBJ whole genome shotgun (WGS) entry which is preliminary data.</text>
</comment>
<dbReference type="EMBL" id="LAZR01059421">
    <property type="protein sequence ID" value="KKK67823.1"/>
    <property type="molecule type" value="Genomic_DNA"/>
</dbReference>
<protein>
    <submittedName>
        <fullName evidence="1">Uncharacterized protein</fullName>
    </submittedName>
</protein>
<gene>
    <name evidence="1" type="ORF">LCGC14_2950210</name>
</gene>
<dbReference type="AlphaFoldDB" id="A0A0F8XG10"/>
<evidence type="ECO:0000313" key="1">
    <source>
        <dbReference type="EMBL" id="KKK67823.1"/>
    </source>
</evidence>
<proteinExistence type="predicted"/>
<feature type="non-terminal residue" evidence="1">
    <location>
        <position position="1"/>
    </location>
</feature>
<accession>A0A0F8XG10</accession>